<dbReference type="GO" id="GO:0008757">
    <property type="term" value="F:S-adenosylmethionine-dependent methyltransferase activity"/>
    <property type="evidence" value="ECO:0007669"/>
    <property type="project" value="InterPro"/>
</dbReference>
<reference evidence="2 3" key="1">
    <citation type="submission" date="2019-06" db="EMBL/GenBank/DDBJ databases">
        <title>Whole genome shotgun sequence of Streptomyces cacaoi subsp. cacaoi NBRC 12748.</title>
        <authorList>
            <person name="Hosoyama A."/>
            <person name="Uohara A."/>
            <person name="Ohji S."/>
            <person name="Ichikawa N."/>
        </authorList>
    </citation>
    <scope>NUCLEOTIDE SEQUENCE [LARGE SCALE GENOMIC DNA]</scope>
    <source>
        <strain evidence="2 3">NBRC 12748</strain>
    </source>
</reference>
<comment type="caution">
    <text evidence="2">The sequence shown here is derived from an EMBL/GenBank/DDBJ whole genome shotgun (WGS) entry which is preliminary data.</text>
</comment>
<accession>A0A4Y3R719</accession>
<dbReference type="SUPFAM" id="SSF53335">
    <property type="entry name" value="S-adenosyl-L-methionine-dependent methyltransferases"/>
    <property type="match status" value="1"/>
</dbReference>
<dbReference type="InterPro" id="IPR029063">
    <property type="entry name" value="SAM-dependent_MTases_sf"/>
</dbReference>
<dbReference type="Proteomes" id="UP000319210">
    <property type="component" value="Unassembled WGS sequence"/>
</dbReference>
<name>A0A4Y3R719_STRCI</name>
<dbReference type="AlphaFoldDB" id="A0A4Y3R719"/>
<gene>
    <name evidence="2" type="ORF">SCA03_59530</name>
</gene>
<proteinExistence type="predicted"/>
<dbReference type="Pfam" id="PF08241">
    <property type="entry name" value="Methyltransf_11"/>
    <property type="match status" value="1"/>
</dbReference>
<dbReference type="Gene3D" id="3.40.50.150">
    <property type="entry name" value="Vaccinia Virus protein VP39"/>
    <property type="match status" value="1"/>
</dbReference>
<evidence type="ECO:0000313" key="3">
    <source>
        <dbReference type="Proteomes" id="UP000319210"/>
    </source>
</evidence>
<dbReference type="PANTHER" id="PTHR43591">
    <property type="entry name" value="METHYLTRANSFERASE"/>
    <property type="match status" value="1"/>
</dbReference>
<protein>
    <recommendedName>
        <fullName evidence="1">Methyltransferase type 11 domain-containing protein</fullName>
    </recommendedName>
</protein>
<keyword evidence="3" id="KW-1185">Reference proteome</keyword>
<dbReference type="InterPro" id="IPR013216">
    <property type="entry name" value="Methyltransf_11"/>
</dbReference>
<organism evidence="2 3">
    <name type="scientific">Streptomyces cacaoi</name>
    <dbReference type="NCBI Taxonomy" id="1898"/>
    <lineage>
        <taxon>Bacteria</taxon>
        <taxon>Bacillati</taxon>
        <taxon>Actinomycetota</taxon>
        <taxon>Actinomycetes</taxon>
        <taxon>Kitasatosporales</taxon>
        <taxon>Streptomycetaceae</taxon>
        <taxon>Streptomyces</taxon>
    </lineage>
</organism>
<dbReference type="CDD" id="cd02440">
    <property type="entry name" value="AdoMet_MTases"/>
    <property type="match status" value="1"/>
</dbReference>
<dbReference type="PANTHER" id="PTHR43591:SF110">
    <property type="entry name" value="RHODANESE DOMAIN-CONTAINING PROTEIN"/>
    <property type="match status" value="1"/>
</dbReference>
<evidence type="ECO:0000313" key="2">
    <source>
        <dbReference type="EMBL" id="GEB53402.1"/>
    </source>
</evidence>
<evidence type="ECO:0000259" key="1">
    <source>
        <dbReference type="Pfam" id="PF08241"/>
    </source>
</evidence>
<sequence length="241" mass="26577">MAGARILAGMLDFTDFDTRGYRTVNVPTGYGRWVRTYEDTVEDTMDLALLDRLTVPAWDSVRRAADLGCGTGRTGAWLRARGVAAVDGVDLTPEMLAVARGKGAHRRLVHGDVRTTPLDTGAYDLVIASLIDEHLPELRPFYDEAWRLAAPGAHCVLVAFHPHFIMASGMPTHFTDEDGEDIAISTHIHLLSDHVSAALGAGWQLAEMREGVVDADWLTVKPKWERFRNHPVSAALVWRKA</sequence>
<dbReference type="EMBL" id="BJMM01000050">
    <property type="protein sequence ID" value="GEB53402.1"/>
    <property type="molecule type" value="Genomic_DNA"/>
</dbReference>
<feature type="domain" description="Methyltransferase type 11" evidence="1">
    <location>
        <begin position="66"/>
        <end position="156"/>
    </location>
</feature>